<evidence type="ECO:0000256" key="31">
    <source>
        <dbReference type="ARBA" id="ARBA00049068"/>
    </source>
</evidence>
<comment type="catalytic activity">
    <reaction evidence="34">
        <text>hexanal + NADP(+) = (E)-hex-2-enal + NADPH + H(+)</text>
        <dbReference type="Rhea" id="RHEA:50776"/>
        <dbReference type="ChEBI" id="CHEBI:15378"/>
        <dbReference type="ChEBI" id="CHEBI:28913"/>
        <dbReference type="ChEBI" id="CHEBI:57783"/>
        <dbReference type="ChEBI" id="CHEBI:58349"/>
        <dbReference type="ChEBI" id="CHEBI:88528"/>
    </reaction>
    <physiologicalReaction direction="right-to-left" evidence="34">
        <dbReference type="Rhea" id="RHEA:50778"/>
    </physiologicalReaction>
</comment>
<dbReference type="Gene3D" id="3.40.50.720">
    <property type="entry name" value="NAD(P)-binding Rossmann-like Domain"/>
    <property type="match status" value="1"/>
</dbReference>
<evidence type="ECO:0000259" key="35">
    <source>
        <dbReference type="SMART" id="SM00829"/>
    </source>
</evidence>
<evidence type="ECO:0000256" key="19">
    <source>
        <dbReference type="ARBA" id="ARBA00033119"/>
    </source>
</evidence>
<evidence type="ECO:0000256" key="10">
    <source>
        <dbReference type="ARBA" id="ARBA00022832"/>
    </source>
</evidence>
<dbReference type="SMART" id="SM00829">
    <property type="entry name" value="PKS_ER"/>
    <property type="match status" value="1"/>
</dbReference>
<evidence type="ECO:0000256" key="11">
    <source>
        <dbReference type="ARBA" id="ARBA00022857"/>
    </source>
</evidence>
<evidence type="ECO:0000256" key="27">
    <source>
        <dbReference type="ARBA" id="ARBA00048290"/>
    </source>
</evidence>
<evidence type="ECO:0000256" key="26">
    <source>
        <dbReference type="ARBA" id="ARBA00048066"/>
    </source>
</evidence>
<dbReference type="SUPFAM" id="SSF51735">
    <property type="entry name" value="NAD(P)-binding Rossmann-fold domains"/>
    <property type="match status" value="1"/>
</dbReference>
<evidence type="ECO:0000256" key="6">
    <source>
        <dbReference type="ARBA" id="ARBA00020651"/>
    </source>
</evidence>
<dbReference type="EC" id="1.3.1.74" evidence="5"/>
<comment type="catalytic activity">
    <reaction evidence="29">
        <text>20-hydroxy-leukotriene B4 + NADP(+) = 12-oxo-20-hydroxy-leukotriene B4 + NADPH + H(+)</text>
        <dbReference type="Rhea" id="RHEA:51208"/>
        <dbReference type="ChEBI" id="CHEBI:15378"/>
        <dbReference type="ChEBI" id="CHEBI:57460"/>
        <dbReference type="ChEBI" id="CHEBI:57783"/>
        <dbReference type="ChEBI" id="CHEBI:58349"/>
        <dbReference type="ChEBI" id="CHEBI:133346"/>
    </reaction>
    <physiologicalReaction direction="left-to-right" evidence="29">
        <dbReference type="Rhea" id="RHEA:51209"/>
    </physiologicalReaction>
</comment>
<gene>
    <name evidence="36" type="ORF">RI129_002335</name>
</gene>
<evidence type="ECO:0000313" key="36">
    <source>
        <dbReference type="EMBL" id="KAK5647443.1"/>
    </source>
</evidence>
<evidence type="ECO:0000256" key="15">
    <source>
        <dbReference type="ARBA" id="ARBA00023278"/>
    </source>
</evidence>
<keyword evidence="11" id="KW-0521">NADP</keyword>
<evidence type="ECO:0000256" key="22">
    <source>
        <dbReference type="ARBA" id="ARBA00047742"/>
    </source>
</evidence>
<comment type="subunit">
    <text evidence="3">Monomer or homodimer.</text>
</comment>
<evidence type="ECO:0000256" key="24">
    <source>
        <dbReference type="ARBA" id="ARBA00047878"/>
    </source>
</evidence>
<protein>
    <recommendedName>
        <fullName evidence="6">Prostaglandin reductase 1</fullName>
        <ecNumber evidence="4">1.3.1.48</ecNumber>
        <ecNumber evidence="5">1.3.1.74</ecNumber>
    </recommendedName>
    <alternativeName>
        <fullName evidence="19">15-oxoprostaglandin 13-reductase</fullName>
    </alternativeName>
    <alternativeName>
        <fullName evidence="17">Dithiolethione-inducible gene 1 protein</fullName>
    </alternativeName>
    <alternativeName>
        <fullName evidence="16">Leukotriene B4 12-hydroxydehydrogenase</fullName>
    </alternativeName>
    <alternativeName>
        <fullName evidence="18">NAD(P)H-dependent alkenal/one oxidoreductase</fullName>
    </alternativeName>
</protein>
<dbReference type="Gene3D" id="3.90.180.10">
    <property type="entry name" value="Medium-chain alcohol dehydrogenases, catalytic domain"/>
    <property type="match status" value="1"/>
</dbReference>
<dbReference type="GO" id="GO:0005737">
    <property type="term" value="C:cytoplasm"/>
    <property type="evidence" value="ECO:0007669"/>
    <property type="project" value="UniProtKB-SubCell"/>
</dbReference>
<evidence type="ECO:0000256" key="12">
    <source>
        <dbReference type="ARBA" id="ARBA00022990"/>
    </source>
</evidence>
<evidence type="ECO:0000256" key="34">
    <source>
        <dbReference type="ARBA" id="ARBA00049368"/>
    </source>
</evidence>
<evidence type="ECO:0000256" key="1">
    <source>
        <dbReference type="ARBA" id="ARBA00004496"/>
    </source>
</evidence>
<evidence type="ECO:0000256" key="29">
    <source>
        <dbReference type="ARBA" id="ARBA00048591"/>
    </source>
</evidence>
<evidence type="ECO:0000256" key="25">
    <source>
        <dbReference type="ARBA" id="ARBA00047903"/>
    </source>
</evidence>
<comment type="catalytic activity">
    <reaction evidence="30">
        <text>6-trans-leukotriene B4 + NADP(+) = 12-oxo-(5S)-hydroxy-(6E,8E,10E,14Z)-eicosatetraenoate + NADPH + H(+)</text>
        <dbReference type="Rhea" id="RHEA:51204"/>
        <dbReference type="ChEBI" id="CHEBI:15378"/>
        <dbReference type="ChEBI" id="CHEBI:57783"/>
        <dbReference type="ChEBI" id="CHEBI:58349"/>
        <dbReference type="ChEBI" id="CHEBI:90723"/>
        <dbReference type="ChEBI" id="CHEBI:133974"/>
    </reaction>
    <physiologicalReaction direction="left-to-right" evidence="30">
        <dbReference type="Rhea" id="RHEA:51205"/>
    </physiologicalReaction>
</comment>
<evidence type="ECO:0000256" key="2">
    <source>
        <dbReference type="ARBA" id="ARBA00010460"/>
    </source>
</evidence>
<dbReference type="PANTHER" id="PTHR43205">
    <property type="entry name" value="PROSTAGLANDIN REDUCTASE"/>
    <property type="match status" value="1"/>
</dbReference>
<dbReference type="EMBL" id="JAVRBK010000002">
    <property type="protein sequence ID" value="KAK5647443.1"/>
    <property type="molecule type" value="Genomic_DNA"/>
</dbReference>
<dbReference type="InterPro" id="IPR013149">
    <property type="entry name" value="ADH-like_C"/>
</dbReference>
<dbReference type="Pfam" id="PF16884">
    <property type="entry name" value="ADH_N_2"/>
    <property type="match status" value="1"/>
</dbReference>
<keyword evidence="15" id="KW-0379">Hydroxylation</keyword>
<evidence type="ECO:0000256" key="9">
    <source>
        <dbReference type="ARBA" id="ARBA00022553"/>
    </source>
</evidence>
<evidence type="ECO:0000256" key="16">
    <source>
        <dbReference type="ARBA" id="ARBA00031851"/>
    </source>
</evidence>
<dbReference type="InterPro" id="IPR020843">
    <property type="entry name" value="ER"/>
</dbReference>
<evidence type="ECO:0000256" key="17">
    <source>
        <dbReference type="ARBA" id="ARBA00032255"/>
    </source>
</evidence>
<dbReference type="Pfam" id="PF00107">
    <property type="entry name" value="ADH_zinc_N"/>
    <property type="match status" value="1"/>
</dbReference>
<evidence type="ECO:0000313" key="37">
    <source>
        <dbReference type="Proteomes" id="UP001329430"/>
    </source>
</evidence>
<dbReference type="FunFam" id="3.40.50.720:FF:000121">
    <property type="entry name" value="Prostaglandin reductase 2"/>
    <property type="match status" value="1"/>
</dbReference>
<sequence length="329" mass="36011">MVKAKKFILKKQFSGAAKPTDFEIVEEELPPIKDGEFLAEAIYLSVDPYQRAYTKNVGQILMGSQVAKIIESKLDGYPVGKYVVGHFGWATHTISKALTLPFGIIPDFGNLPVSLALGTLGMTGNTAYFGFLEICKPQKGETVVVSGAGGAVGSHVGQIAKIVGCKVIGILGDDQKGKYVTEELGFDHYINYKKGNVKEELIKYAPDGIDCYFDNVGGDISTAVISLMNKFGRISVCGCISIYNIGTDDLINFSPSAGVFIGNELRMEGFMVTRWTERWSEGIEQNLKWIKEDKLKYKETIAEGFENIINAFIDMLNGKNTGKAIVKVK</sequence>
<organism evidence="36 37">
    <name type="scientific">Pyrocoelia pectoralis</name>
    <dbReference type="NCBI Taxonomy" id="417401"/>
    <lineage>
        <taxon>Eukaryota</taxon>
        <taxon>Metazoa</taxon>
        <taxon>Ecdysozoa</taxon>
        <taxon>Arthropoda</taxon>
        <taxon>Hexapoda</taxon>
        <taxon>Insecta</taxon>
        <taxon>Pterygota</taxon>
        <taxon>Neoptera</taxon>
        <taxon>Endopterygota</taxon>
        <taxon>Coleoptera</taxon>
        <taxon>Polyphaga</taxon>
        <taxon>Elateriformia</taxon>
        <taxon>Elateroidea</taxon>
        <taxon>Lampyridae</taxon>
        <taxon>Lampyrinae</taxon>
        <taxon>Pyrocoelia</taxon>
    </lineage>
</organism>
<comment type="caution">
    <text evidence="36">The sequence shown here is derived from an EMBL/GenBank/DDBJ whole genome shotgun (WGS) entry which is preliminary data.</text>
</comment>
<evidence type="ECO:0000256" key="8">
    <source>
        <dbReference type="ARBA" id="ARBA00022501"/>
    </source>
</evidence>
<keyword evidence="8" id="KW-0644">Prostaglandin metabolism</keyword>
<keyword evidence="7" id="KW-0963">Cytoplasm</keyword>
<dbReference type="GO" id="GO:0032440">
    <property type="term" value="F:2-alkenal reductase [NAD(P)H] activity"/>
    <property type="evidence" value="ECO:0007669"/>
    <property type="project" value="UniProtKB-EC"/>
</dbReference>
<evidence type="ECO:0000256" key="33">
    <source>
        <dbReference type="ARBA" id="ARBA00049179"/>
    </source>
</evidence>
<comment type="catalytic activity">
    <reaction evidence="33">
        <text>an n-alkanal + NADP(+) = an alk-2-enal + NADPH + H(+)</text>
        <dbReference type="Rhea" id="RHEA:13737"/>
        <dbReference type="ChEBI" id="CHEBI:12834"/>
        <dbReference type="ChEBI" id="CHEBI:13757"/>
        <dbReference type="ChEBI" id="CHEBI:15378"/>
        <dbReference type="ChEBI" id="CHEBI:57783"/>
        <dbReference type="ChEBI" id="CHEBI:58349"/>
        <dbReference type="EC" id="1.3.1.74"/>
    </reaction>
    <physiologicalReaction direction="right-to-left" evidence="33">
        <dbReference type="Rhea" id="RHEA:13739"/>
    </physiologicalReaction>
</comment>
<evidence type="ECO:0000256" key="5">
    <source>
        <dbReference type="ARBA" id="ARBA00012410"/>
    </source>
</evidence>
<evidence type="ECO:0000256" key="13">
    <source>
        <dbReference type="ARBA" id="ARBA00023002"/>
    </source>
</evidence>
<keyword evidence="37" id="KW-1185">Reference proteome</keyword>
<keyword evidence="13" id="KW-0560">Oxidoreductase</keyword>
<comment type="catalytic activity">
    <reaction evidence="21">
        <text>decanal + NADP(+) = (2E)-decenal + NADPH + H(+)</text>
        <dbReference type="Rhea" id="RHEA:50612"/>
        <dbReference type="ChEBI" id="CHEBI:15378"/>
        <dbReference type="ChEBI" id="CHEBI:31457"/>
        <dbReference type="ChEBI" id="CHEBI:57783"/>
        <dbReference type="ChEBI" id="CHEBI:58349"/>
        <dbReference type="ChEBI" id="CHEBI:133455"/>
    </reaction>
    <physiologicalReaction direction="right-to-left" evidence="21">
        <dbReference type="Rhea" id="RHEA:50614"/>
    </physiologicalReaction>
</comment>
<dbReference type="InterPro" id="IPR011032">
    <property type="entry name" value="GroES-like_sf"/>
</dbReference>
<comment type="catalytic activity">
    <reaction evidence="32">
        <text>13,14-dihydro-15-oxo-prostaglandin E1 + NADP(+) = 15-oxoprostaglandin E1 + NADPH + H(+)</text>
        <dbReference type="Rhea" id="RHEA:50584"/>
        <dbReference type="ChEBI" id="CHEBI:15378"/>
        <dbReference type="ChEBI" id="CHEBI:57401"/>
        <dbReference type="ChEBI" id="CHEBI:57783"/>
        <dbReference type="ChEBI" id="CHEBI:58349"/>
        <dbReference type="ChEBI" id="CHEBI:133408"/>
    </reaction>
    <physiologicalReaction direction="right-to-left" evidence="32">
        <dbReference type="Rhea" id="RHEA:50586"/>
    </physiologicalReaction>
</comment>
<comment type="catalytic activity">
    <reaction evidence="23">
        <text>leukotriene B4 + NADP(+) = 12-oxo-leukotriene B4 + NADPH + H(+)</text>
        <dbReference type="Rhea" id="RHEA:50608"/>
        <dbReference type="ChEBI" id="CHEBI:15378"/>
        <dbReference type="ChEBI" id="CHEBI:57461"/>
        <dbReference type="ChEBI" id="CHEBI:57783"/>
        <dbReference type="ChEBI" id="CHEBI:58349"/>
        <dbReference type="ChEBI" id="CHEBI:133309"/>
    </reaction>
    <physiologicalReaction direction="left-to-right" evidence="23">
        <dbReference type="Rhea" id="RHEA:50609"/>
    </physiologicalReaction>
</comment>
<evidence type="ECO:0000256" key="3">
    <source>
        <dbReference type="ARBA" id="ARBA00011852"/>
    </source>
</evidence>
<comment type="catalytic activity">
    <reaction evidence="31">
        <text>(5S,12S)-dihydroxy-(6E,10E,12E,14Z)-eicosatetraenoate + NADP(+) = 12-oxo-(5S)-hydroxy-(6E,8E,10E,14Z)-eicosatetraenoate + NADPH + H(+)</text>
        <dbReference type="Rhea" id="RHEA:51212"/>
        <dbReference type="ChEBI" id="CHEBI:15378"/>
        <dbReference type="ChEBI" id="CHEBI:57783"/>
        <dbReference type="ChEBI" id="CHEBI:58349"/>
        <dbReference type="ChEBI" id="CHEBI:133974"/>
        <dbReference type="ChEBI" id="CHEBI:133975"/>
    </reaction>
    <physiologicalReaction direction="left-to-right" evidence="31">
        <dbReference type="Rhea" id="RHEA:51213"/>
    </physiologicalReaction>
</comment>
<dbReference type="PANTHER" id="PTHR43205:SF7">
    <property type="entry name" value="PROSTAGLANDIN REDUCTASE 1"/>
    <property type="match status" value="1"/>
</dbReference>
<evidence type="ECO:0000256" key="23">
    <source>
        <dbReference type="ARBA" id="ARBA00047871"/>
    </source>
</evidence>
<comment type="catalytic activity">
    <reaction evidence="24">
        <text>13,14-dihydro-15-oxo-prostaglandin F1alpha + NADP(+) = 15-oxoprostaglandin F1alpha + NADPH + H(+)</text>
        <dbReference type="Rhea" id="RHEA:50592"/>
        <dbReference type="ChEBI" id="CHEBI:15378"/>
        <dbReference type="ChEBI" id="CHEBI:57783"/>
        <dbReference type="ChEBI" id="CHEBI:58349"/>
        <dbReference type="ChEBI" id="CHEBI:79072"/>
        <dbReference type="ChEBI" id="CHEBI:133411"/>
    </reaction>
    <physiologicalReaction direction="right-to-left" evidence="24">
        <dbReference type="Rhea" id="RHEA:50594"/>
    </physiologicalReaction>
</comment>
<keyword evidence="10" id="KW-0276">Fatty acid metabolism</keyword>
<feature type="domain" description="Enoyl reductase (ER)" evidence="35">
    <location>
        <begin position="15"/>
        <end position="326"/>
    </location>
</feature>
<dbReference type="EC" id="1.3.1.48" evidence="4"/>
<dbReference type="GO" id="GO:0047522">
    <property type="term" value="F:15-oxoprostaglandin 13-reductase [NAD(P)+] activity"/>
    <property type="evidence" value="ECO:0007669"/>
    <property type="project" value="UniProtKB-EC"/>
</dbReference>
<evidence type="ECO:0000256" key="4">
    <source>
        <dbReference type="ARBA" id="ARBA00011981"/>
    </source>
</evidence>
<keyword evidence="14" id="KW-0443">Lipid metabolism</keyword>
<keyword evidence="9" id="KW-0597">Phosphoprotein</keyword>
<reference evidence="36 37" key="1">
    <citation type="journal article" date="2024" name="Insects">
        <title>An Improved Chromosome-Level Genome Assembly of the Firefly Pyrocoelia pectoralis.</title>
        <authorList>
            <person name="Fu X."/>
            <person name="Meyer-Rochow V.B."/>
            <person name="Ballantyne L."/>
            <person name="Zhu X."/>
        </authorList>
    </citation>
    <scope>NUCLEOTIDE SEQUENCE [LARGE SCALE GENOMIC DNA]</scope>
    <source>
        <strain evidence="36">XCY_ONT2</strain>
    </source>
</reference>
<comment type="catalytic activity">
    <reaction evidence="28">
        <text>4-hydroxynonanal + NADP(+) = (E)-4-hydroxynon-2-enal + NADPH + H(+)</text>
        <dbReference type="Rhea" id="RHEA:64736"/>
        <dbReference type="ChEBI" id="CHEBI:15378"/>
        <dbReference type="ChEBI" id="CHEBI:57783"/>
        <dbReference type="ChEBI" id="CHEBI:58349"/>
        <dbReference type="ChEBI" id="CHEBI:58968"/>
        <dbReference type="ChEBI" id="CHEBI:156112"/>
    </reaction>
    <physiologicalReaction direction="right-to-left" evidence="28">
        <dbReference type="Rhea" id="RHEA:64738"/>
    </physiologicalReaction>
</comment>
<comment type="catalytic activity">
    <reaction evidence="27">
        <text>13,14-dihydro-15-oxo-PGF2alpha + NADP(+) = 15-oxoprostaglandin F2alpha + NADPH + H(+)</text>
        <dbReference type="Rhea" id="RHEA:50588"/>
        <dbReference type="ChEBI" id="CHEBI:15378"/>
        <dbReference type="ChEBI" id="CHEBI:57783"/>
        <dbReference type="ChEBI" id="CHEBI:58349"/>
        <dbReference type="ChEBI" id="CHEBI:133374"/>
        <dbReference type="ChEBI" id="CHEBI:133409"/>
    </reaction>
    <physiologicalReaction direction="right-to-left" evidence="27">
        <dbReference type="Rhea" id="RHEA:50590"/>
    </physiologicalReaction>
</comment>
<dbReference type="InterPro" id="IPR045010">
    <property type="entry name" value="MDR_fam"/>
</dbReference>
<comment type="similarity">
    <text evidence="2">Belongs to the NADP-dependent oxidoreductase L4BD family.</text>
</comment>
<comment type="catalytic activity">
    <reaction evidence="22">
        <text>pentan-2-one + NADP(+) = (E)-pent-3-en-2-one + NADPH + H(+)</text>
        <dbReference type="Rhea" id="RHEA:50788"/>
        <dbReference type="ChEBI" id="CHEBI:15378"/>
        <dbReference type="ChEBI" id="CHEBI:16472"/>
        <dbReference type="ChEBI" id="CHEBI:57783"/>
        <dbReference type="ChEBI" id="CHEBI:58349"/>
        <dbReference type="ChEBI" id="CHEBI:145276"/>
    </reaction>
    <physiologicalReaction direction="right-to-left" evidence="22">
        <dbReference type="Rhea" id="RHEA:50790"/>
    </physiologicalReaction>
</comment>
<dbReference type="SUPFAM" id="SSF50129">
    <property type="entry name" value="GroES-like"/>
    <property type="match status" value="2"/>
</dbReference>
<dbReference type="AlphaFoldDB" id="A0AAN7VM87"/>
<dbReference type="InterPro" id="IPR014190">
    <property type="entry name" value="PTGR1"/>
</dbReference>
<evidence type="ECO:0000256" key="20">
    <source>
        <dbReference type="ARBA" id="ARBA00047461"/>
    </source>
</evidence>
<evidence type="ECO:0000256" key="28">
    <source>
        <dbReference type="ARBA" id="ARBA00048387"/>
    </source>
</evidence>
<comment type="catalytic activity">
    <reaction evidence="20">
        <text>octanal + NADP(+) = (2E)-octenal + NADPH + H(+)</text>
        <dbReference type="Rhea" id="RHEA:50780"/>
        <dbReference type="ChEBI" id="CHEBI:15378"/>
        <dbReference type="ChEBI" id="CHEBI:17935"/>
        <dbReference type="ChEBI" id="CHEBI:57783"/>
        <dbReference type="ChEBI" id="CHEBI:58349"/>
        <dbReference type="ChEBI" id="CHEBI:61748"/>
    </reaction>
    <physiologicalReaction direction="right-to-left" evidence="20">
        <dbReference type="Rhea" id="RHEA:50782"/>
    </physiologicalReaction>
</comment>
<proteinExistence type="inferred from homology"/>
<dbReference type="InterPro" id="IPR041694">
    <property type="entry name" value="ADH_N_2"/>
</dbReference>
<evidence type="ECO:0000256" key="7">
    <source>
        <dbReference type="ARBA" id="ARBA00022490"/>
    </source>
</evidence>
<accession>A0AAN7VM87</accession>
<dbReference type="CDD" id="cd08294">
    <property type="entry name" value="leukotriene_B4_DH_like"/>
    <property type="match status" value="1"/>
</dbReference>
<comment type="catalytic activity">
    <reaction evidence="26">
        <text>nonan-2-one + NADP(+) = (3E)-nonen-2-one + NADPH + H(+)</text>
        <dbReference type="Rhea" id="RHEA:50616"/>
        <dbReference type="ChEBI" id="CHEBI:15378"/>
        <dbReference type="ChEBI" id="CHEBI:57783"/>
        <dbReference type="ChEBI" id="CHEBI:58349"/>
        <dbReference type="ChEBI" id="CHEBI:77927"/>
        <dbReference type="ChEBI" id="CHEBI:133457"/>
    </reaction>
    <physiologicalReaction direction="right-to-left" evidence="26">
        <dbReference type="Rhea" id="RHEA:50618"/>
    </physiologicalReaction>
</comment>
<dbReference type="Proteomes" id="UP001329430">
    <property type="component" value="Chromosome 2"/>
</dbReference>
<evidence type="ECO:0000256" key="32">
    <source>
        <dbReference type="ARBA" id="ARBA00049070"/>
    </source>
</evidence>
<comment type="catalytic activity">
    <reaction evidence="25">
        <text>dodecanal + NADP(+) = (2E)-dodecenal + NADPH + H(+)</text>
        <dbReference type="Rhea" id="RHEA:50784"/>
        <dbReference type="ChEBI" id="CHEBI:15378"/>
        <dbReference type="ChEBI" id="CHEBI:27836"/>
        <dbReference type="ChEBI" id="CHEBI:57783"/>
        <dbReference type="ChEBI" id="CHEBI:58349"/>
        <dbReference type="ChEBI" id="CHEBI:133741"/>
    </reaction>
    <physiologicalReaction direction="right-to-left" evidence="25">
        <dbReference type="Rhea" id="RHEA:50786"/>
    </physiologicalReaction>
</comment>
<evidence type="ECO:0000256" key="14">
    <source>
        <dbReference type="ARBA" id="ARBA00023098"/>
    </source>
</evidence>
<evidence type="ECO:0000256" key="21">
    <source>
        <dbReference type="ARBA" id="ARBA00047617"/>
    </source>
</evidence>
<evidence type="ECO:0000256" key="18">
    <source>
        <dbReference type="ARBA" id="ARBA00032297"/>
    </source>
</evidence>
<comment type="subcellular location">
    <subcellularLocation>
        <location evidence="1">Cytoplasm</location>
    </subcellularLocation>
</comment>
<dbReference type="InterPro" id="IPR036291">
    <property type="entry name" value="NAD(P)-bd_dom_sf"/>
</dbReference>
<keyword evidence="12" id="KW-0007">Acetylation</keyword>
<dbReference type="GO" id="GO:0006693">
    <property type="term" value="P:prostaglandin metabolic process"/>
    <property type="evidence" value="ECO:0007669"/>
    <property type="project" value="UniProtKB-KW"/>
</dbReference>
<evidence type="ECO:0000256" key="30">
    <source>
        <dbReference type="ARBA" id="ARBA00048953"/>
    </source>
</evidence>
<name>A0AAN7VM87_9COLE</name>